<evidence type="ECO:0000313" key="2">
    <source>
        <dbReference type="Proteomes" id="UP000030755"/>
    </source>
</evidence>
<evidence type="ECO:0000313" key="1">
    <source>
        <dbReference type="EMBL" id="EPZ34941.1"/>
    </source>
</evidence>
<dbReference type="HOGENOM" id="CLU_1372906_0_0_1"/>
<dbReference type="Proteomes" id="UP000030755">
    <property type="component" value="Unassembled WGS sequence"/>
</dbReference>
<dbReference type="EMBL" id="KE560903">
    <property type="protein sequence ID" value="EPZ34941.1"/>
    <property type="molecule type" value="Genomic_DNA"/>
</dbReference>
<protein>
    <submittedName>
        <fullName evidence="1">Uncharacterized protein</fullName>
    </submittedName>
</protein>
<gene>
    <name evidence="1" type="ORF">O9G_001671</name>
</gene>
<keyword evidence="2" id="KW-1185">Reference proteome</keyword>
<proteinExistence type="predicted"/>
<sequence>MSISLFHPAVTRIQRAYNWVQMGFHNYSFQNIDFWADYIDTFFVQNAKALIRFRNEEIIQHEILVEKNELYGYMYKSVNSTEVVFARYIIENFRWQNVGENTIVWYDEIALMYDIYDCVVKIQLIPHRIFFTQKHQLLSIILDYWKVENLSTVYYDRIRSADETNRRDSSGVSKEQITIFETISAKNAFEESKRSTRIQ</sequence>
<reference evidence="1 2" key="1">
    <citation type="journal article" date="2013" name="Curr. Biol.">
        <title>Shared signatures of parasitism and phylogenomics unite Cryptomycota and microsporidia.</title>
        <authorList>
            <person name="James T.Y."/>
            <person name="Pelin A."/>
            <person name="Bonen L."/>
            <person name="Ahrendt S."/>
            <person name="Sain D."/>
            <person name="Corradi N."/>
            <person name="Stajich J.E."/>
        </authorList>
    </citation>
    <scope>NUCLEOTIDE SEQUENCE [LARGE SCALE GENOMIC DNA]</scope>
    <source>
        <strain evidence="1 2">CSF55</strain>
    </source>
</reference>
<dbReference type="AlphaFoldDB" id="A0A075B1U3"/>
<accession>A0A075B1U3</accession>
<name>A0A075B1U3_ROZAC</name>
<organism evidence="1 2">
    <name type="scientific">Rozella allomycis (strain CSF55)</name>
    <dbReference type="NCBI Taxonomy" id="988480"/>
    <lineage>
        <taxon>Eukaryota</taxon>
        <taxon>Fungi</taxon>
        <taxon>Fungi incertae sedis</taxon>
        <taxon>Cryptomycota</taxon>
        <taxon>Cryptomycota incertae sedis</taxon>
        <taxon>Rozella</taxon>
    </lineage>
</organism>